<evidence type="ECO:0000256" key="3">
    <source>
        <dbReference type="ARBA" id="ARBA00022729"/>
    </source>
</evidence>
<evidence type="ECO:0000313" key="9">
    <source>
        <dbReference type="Proteomes" id="UP000500938"/>
    </source>
</evidence>
<dbReference type="Gene3D" id="1.25.40.390">
    <property type="match status" value="2"/>
</dbReference>
<dbReference type="Proteomes" id="UP000500938">
    <property type="component" value="Chromosome"/>
</dbReference>
<dbReference type="Pfam" id="PF07980">
    <property type="entry name" value="SusD_RagB"/>
    <property type="match status" value="1"/>
</dbReference>
<reference evidence="8 9" key="1">
    <citation type="submission" date="2020-05" db="EMBL/GenBank/DDBJ databases">
        <title>Complete genome sequence of Gemmatimonas greenlandica TET16.</title>
        <authorList>
            <person name="Zeng Y."/>
        </authorList>
    </citation>
    <scope>NUCLEOTIDE SEQUENCE [LARGE SCALE GENOMIC DNA]</scope>
    <source>
        <strain evidence="8 9">TET16</strain>
    </source>
</reference>
<name>A0A6M4IJ52_9BACT</name>
<dbReference type="CDD" id="cd08977">
    <property type="entry name" value="SusD"/>
    <property type="match status" value="1"/>
</dbReference>
<keyword evidence="4" id="KW-0472">Membrane</keyword>
<comment type="subcellular location">
    <subcellularLocation>
        <location evidence="1">Cell outer membrane</location>
    </subcellularLocation>
</comment>
<dbReference type="InterPro" id="IPR012944">
    <property type="entry name" value="SusD_RagB_dom"/>
</dbReference>
<proteinExistence type="inferred from homology"/>
<organism evidence="8 9">
    <name type="scientific">Gemmatimonas groenlandica</name>
    <dbReference type="NCBI Taxonomy" id="2732249"/>
    <lineage>
        <taxon>Bacteria</taxon>
        <taxon>Pseudomonadati</taxon>
        <taxon>Gemmatimonadota</taxon>
        <taxon>Gemmatimonadia</taxon>
        <taxon>Gemmatimonadales</taxon>
        <taxon>Gemmatimonadaceae</taxon>
        <taxon>Gemmatimonas</taxon>
    </lineage>
</organism>
<keyword evidence="3 6" id="KW-0732">Signal</keyword>
<evidence type="ECO:0000256" key="4">
    <source>
        <dbReference type="ARBA" id="ARBA00023136"/>
    </source>
</evidence>
<keyword evidence="5" id="KW-0998">Cell outer membrane</keyword>
<dbReference type="KEGG" id="ggr:HKW67_00435"/>
<evidence type="ECO:0000256" key="6">
    <source>
        <dbReference type="SAM" id="SignalP"/>
    </source>
</evidence>
<evidence type="ECO:0000256" key="2">
    <source>
        <dbReference type="ARBA" id="ARBA00006275"/>
    </source>
</evidence>
<evidence type="ECO:0000259" key="7">
    <source>
        <dbReference type="Pfam" id="PF07980"/>
    </source>
</evidence>
<dbReference type="SUPFAM" id="SSF48452">
    <property type="entry name" value="TPR-like"/>
    <property type="match status" value="1"/>
</dbReference>
<evidence type="ECO:0000313" key="8">
    <source>
        <dbReference type="EMBL" id="QJR34085.1"/>
    </source>
</evidence>
<dbReference type="AlphaFoldDB" id="A0A6M4IJ52"/>
<accession>A0A6M4IJ52</accession>
<protein>
    <submittedName>
        <fullName evidence="8">RagB/SusD family nutrient uptake outer membrane protein</fullName>
    </submittedName>
</protein>
<sequence>MTTFRHRQARTLLFAAACASVVACNSADIANYNSPNTSQLEGSPNAATVNTTVAGVLSGSRAGAGTWASTLGIFGREIMNLDGAEPRNVLALLIGPLEPGGFGTDAGWSNSYRNLRTAYTILDVVDAVPDYTAAQKSGVKGFVKTFMALEYMNQLRVRDTFGLVFDVPKDPTVQGVFITRDEAYTKTAALFDDAKTDLAAAGTAFPFTLTTGFTGFSTPANFLRVNRGLKARLEVYRGRWADALTALNESFISTAAGTTAGFATGVYHVYSTASGDATNPLFDPAPRAIVAVPEFLTDARLRTDGSRDLRATSKAVVGTVNLATQGISSNVRPIVYPTNVTSIPIIRNEELILLRAEANIGLGNRAAAIADLNFVRTNAGGLPALASDFAGDLVTELLYDRRYSLFFEYGHRWVDARRYGRLGELKKQLTTHRVFPLVPIPVDECNQRLAAPPKGCVNVLGG</sequence>
<dbReference type="InterPro" id="IPR011990">
    <property type="entry name" value="TPR-like_helical_dom_sf"/>
</dbReference>
<feature type="chain" id="PRO_5027065678" evidence="6">
    <location>
        <begin position="24"/>
        <end position="462"/>
    </location>
</feature>
<dbReference type="GO" id="GO:0009279">
    <property type="term" value="C:cell outer membrane"/>
    <property type="evidence" value="ECO:0007669"/>
    <property type="project" value="UniProtKB-SubCell"/>
</dbReference>
<keyword evidence="9" id="KW-1185">Reference proteome</keyword>
<gene>
    <name evidence="8" type="ORF">HKW67_00435</name>
</gene>
<dbReference type="PROSITE" id="PS51257">
    <property type="entry name" value="PROKAR_LIPOPROTEIN"/>
    <property type="match status" value="1"/>
</dbReference>
<dbReference type="RefSeq" id="WP_171223511.1">
    <property type="nucleotide sequence ID" value="NZ_CP053085.1"/>
</dbReference>
<dbReference type="EMBL" id="CP053085">
    <property type="protein sequence ID" value="QJR34085.1"/>
    <property type="molecule type" value="Genomic_DNA"/>
</dbReference>
<feature type="signal peptide" evidence="6">
    <location>
        <begin position="1"/>
        <end position="23"/>
    </location>
</feature>
<evidence type="ECO:0000256" key="5">
    <source>
        <dbReference type="ARBA" id="ARBA00023237"/>
    </source>
</evidence>
<comment type="similarity">
    <text evidence="2">Belongs to the SusD family.</text>
</comment>
<evidence type="ECO:0000256" key="1">
    <source>
        <dbReference type="ARBA" id="ARBA00004442"/>
    </source>
</evidence>
<feature type="domain" description="RagB/SusD" evidence="7">
    <location>
        <begin position="341"/>
        <end position="429"/>
    </location>
</feature>